<keyword evidence="3" id="KW-1185">Reference proteome</keyword>
<keyword evidence="1" id="KW-0732">Signal</keyword>
<dbReference type="EMBL" id="SNTY01000003">
    <property type="protein sequence ID" value="TEU30831.1"/>
    <property type="molecule type" value="Genomic_DNA"/>
</dbReference>
<dbReference type="Proteomes" id="UP000297834">
    <property type="component" value="Unassembled WGS sequence"/>
</dbReference>
<comment type="caution">
    <text evidence="2">The sequence shown here is derived from an EMBL/GenBank/DDBJ whole genome shotgun (WGS) entry which is preliminary data.</text>
</comment>
<evidence type="ECO:0000256" key="1">
    <source>
        <dbReference type="SAM" id="SignalP"/>
    </source>
</evidence>
<feature type="signal peptide" evidence="1">
    <location>
        <begin position="1"/>
        <end position="19"/>
    </location>
</feature>
<evidence type="ECO:0000313" key="2">
    <source>
        <dbReference type="EMBL" id="TEU30831.1"/>
    </source>
</evidence>
<dbReference type="OrthoDB" id="6712914at2"/>
<dbReference type="AlphaFoldDB" id="A0A4Y7XG50"/>
<proteinExistence type="predicted"/>
<reference evidence="2 3" key="1">
    <citation type="submission" date="2019-03" db="EMBL/GenBank/DDBJ databases">
        <title>Alkanindiges illinoisensis: a potential pathogenic isolated from ascites of a gastric cancer patient with abdominal metastasis.</title>
        <authorList>
            <person name="Hu X."/>
            <person name="Yang B."/>
            <person name="Yan X."/>
            <person name="Lin L."/>
            <person name="Zhao H."/>
            <person name="Zhou F."/>
            <person name="Su B."/>
            <person name="Chen J."/>
            <person name="Rui Y."/>
            <person name="Wang Q."/>
            <person name="Zheng L."/>
        </authorList>
    </citation>
    <scope>NUCLEOTIDE SEQUENCE [LARGE SCALE GENOMIC DNA]</scope>
    <source>
        <strain evidence="2 3">NFYY 23406</strain>
    </source>
</reference>
<sequence>MLKRTIGLGLLCMASHAYSANIVVNTTEDEFDEKTPNSTCSLREAIQLINSTDANGKIPEAGFGGCSGKDASPSIVLETGKTYFLNKEVAIKKSLSINVLDEAGNSTKYAGEKNAIIQAKGAHRLFTIDDGNPNIANLGIIIGQVDLVGCGAESKNTAESCAPIGGLIFNRENLSLSFSRLKNGVADTNGGAIYNEGIGTGPNASLAAGLLTLTNVLFQNNQAAEGAAIYSVQPRYEIVGSVFRDNKATGANGAIVFVNRPGDATTTNGSTSTARTGNIRSSTFFDNQGWVANLLDGMVINSSTIIKNTAGVYLNSATGSANLSNSIVAENGNSDCIIAPDNKAVTNNVVYSNGCGDGEVGNRNTSLNNITTPKQLLANNGISGKLEGKCDQPPAVGLLCPFAMEKEIFNGFFKPRLLADYKSILQSPIVNRGRVASGGATTNTLACESTDQRGKARETTVLCDVGAIELVIEDKGKIGQDIKYNQNAEIDLTDSLGDGQLWPKERCKEVFQDLPNPPAITEWQPGCLQFVEGKEAKKGSLILDENALLKYTPFKNYHGSDDFSIKVVTTTSRFSEGVNDRSITLRGTVVQEPDNNFENKSVKTSGGSTGFVGLLGLLSLVWMRRRLQGVK</sequence>
<dbReference type="InterPro" id="IPR026457">
    <property type="entry name" value="CSLREA_Nterm"/>
</dbReference>
<evidence type="ECO:0000313" key="3">
    <source>
        <dbReference type="Proteomes" id="UP000297834"/>
    </source>
</evidence>
<feature type="chain" id="PRO_5021264158" evidence="1">
    <location>
        <begin position="20"/>
        <end position="631"/>
    </location>
</feature>
<name>A0A4Y7XG50_9GAMM</name>
<dbReference type="InterPro" id="IPR011050">
    <property type="entry name" value="Pectin_lyase_fold/virulence"/>
</dbReference>
<dbReference type="NCBIfam" id="TIGR04214">
    <property type="entry name" value="CSLREA_Nterm"/>
    <property type="match status" value="1"/>
</dbReference>
<protein>
    <submittedName>
        <fullName evidence="2">Rhombotarget A</fullName>
    </submittedName>
</protein>
<dbReference type="NCBIfam" id="TIGR04212">
    <property type="entry name" value="GlyGly_RbtA"/>
    <property type="match status" value="1"/>
</dbReference>
<dbReference type="SUPFAM" id="SSF51126">
    <property type="entry name" value="Pectin lyase-like"/>
    <property type="match status" value="1"/>
</dbReference>
<accession>A0A4Y7XG50</accession>
<gene>
    <name evidence="2" type="primary">rbtA</name>
    <name evidence="2" type="ORF">E2B99_00275</name>
</gene>
<dbReference type="InterPro" id="IPR026454">
    <property type="entry name" value="Rhombotarget_A"/>
</dbReference>
<organism evidence="2 3">
    <name type="scientific">Alkanindiges illinoisensis</name>
    <dbReference type="NCBI Taxonomy" id="197183"/>
    <lineage>
        <taxon>Bacteria</taxon>
        <taxon>Pseudomonadati</taxon>
        <taxon>Pseudomonadota</taxon>
        <taxon>Gammaproteobacteria</taxon>
        <taxon>Moraxellales</taxon>
        <taxon>Moraxellaceae</taxon>
        <taxon>Alkanindiges</taxon>
    </lineage>
</organism>
<dbReference type="RefSeq" id="WP_134243012.1">
    <property type="nucleotide sequence ID" value="NZ_SNTY01000003.1"/>
</dbReference>
<dbReference type="STRING" id="1120977.GCA_000619845_00136"/>